<evidence type="ECO:0000256" key="1">
    <source>
        <dbReference type="ARBA" id="ARBA00022679"/>
    </source>
</evidence>
<keyword evidence="3" id="KW-0472">Membrane</keyword>
<keyword evidence="6" id="KW-1185">Reference proteome</keyword>
<reference evidence="5 6" key="2">
    <citation type="submission" date="2018-11" db="EMBL/GenBank/DDBJ databases">
        <authorList>
            <consortium name="Pathogen Informatics"/>
        </authorList>
    </citation>
    <scope>NUCLEOTIDE SEQUENCE [LARGE SCALE GENOMIC DNA]</scope>
</reference>
<keyword evidence="1" id="KW-0808">Transferase</keyword>
<evidence type="ECO:0000259" key="4">
    <source>
        <dbReference type="Pfam" id="PF02709"/>
    </source>
</evidence>
<dbReference type="InterPro" id="IPR029044">
    <property type="entry name" value="Nucleotide-diphossugar_trans"/>
</dbReference>
<dbReference type="AlphaFoldDB" id="A0A183D8B1"/>
<dbReference type="GO" id="GO:0006493">
    <property type="term" value="P:protein O-linked glycosylation"/>
    <property type="evidence" value="ECO:0007669"/>
    <property type="project" value="TreeGrafter"/>
</dbReference>
<dbReference type="Proteomes" id="UP000271098">
    <property type="component" value="Unassembled WGS sequence"/>
</dbReference>
<dbReference type="PANTHER" id="PTHR11675:SF118">
    <property type="entry name" value="POLYPEPTIDE N-ACETYLGALACTOSAMINYLTRANSFERASE 3"/>
    <property type="match status" value="1"/>
</dbReference>
<dbReference type="InterPro" id="IPR027791">
    <property type="entry name" value="Galactosyl_T_C"/>
</dbReference>
<feature type="domain" description="Galactosyltransferase C-terminal" evidence="4">
    <location>
        <begin position="2"/>
        <end position="54"/>
    </location>
</feature>
<dbReference type="WBParaSite" id="GPUH_0000495901-mRNA-1">
    <property type="protein sequence ID" value="GPUH_0000495901-mRNA-1"/>
    <property type="gene ID" value="GPUH_0000495901"/>
</dbReference>
<evidence type="ECO:0000313" key="7">
    <source>
        <dbReference type="WBParaSite" id="GPUH_0000495901-mRNA-1"/>
    </source>
</evidence>
<feature type="transmembrane region" description="Helical" evidence="3">
    <location>
        <begin position="208"/>
        <end position="228"/>
    </location>
</feature>
<gene>
    <name evidence="5" type="ORF">GPUH_LOCUS4952</name>
</gene>
<dbReference type="OrthoDB" id="5988548at2759"/>
<evidence type="ECO:0000256" key="3">
    <source>
        <dbReference type="SAM" id="Phobius"/>
    </source>
</evidence>
<name>A0A183D8B1_9BILA</name>
<dbReference type="PANTHER" id="PTHR11675">
    <property type="entry name" value="N-ACETYLGALACTOSAMINYLTRANSFERASE"/>
    <property type="match status" value="1"/>
</dbReference>
<accession>A0A183D8B1</accession>
<keyword evidence="3" id="KW-1133">Transmembrane helix</keyword>
<organism evidence="7">
    <name type="scientific">Gongylonema pulchrum</name>
    <dbReference type="NCBI Taxonomy" id="637853"/>
    <lineage>
        <taxon>Eukaryota</taxon>
        <taxon>Metazoa</taxon>
        <taxon>Ecdysozoa</taxon>
        <taxon>Nematoda</taxon>
        <taxon>Chromadorea</taxon>
        <taxon>Rhabditida</taxon>
        <taxon>Spirurina</taxon>
        <taxon>Spiruromorpha</taxon>
        <taxon>Spiruroidea</taxon>
        <taxon>Gongylonematidae</taxon>
        <taxon>Gongylonema</taxon>
    </lineage>
</organism>
<evidence type="ECO:0000313" key="6">
    <source>
        <dbReference type="Proteomes" id="UP000271098"/>
    </source>
</evidence>
<dbReference type="SUPFAM" id="SSF53448">
    <property type="entry name" value="Nucleotide-diphospho-sugar transferases"/>
    <property type="match status" value="1"/>
</dbReference>
<dbReference type="GO" id="GO:0004653">
    <property type="term" value="F:polypeptide N-acetylgalactosaminyltransferase activity"/>
    <property type="evidence" value="ECO:0007669"/>
    <property type="project" value="TreeGrafter"/>
</dbReference>
<protein>
    <submittedName>
        <fullName evidence="7">Glyco_transf_7C domain-containing protein</fullName>
    </submittedName>
</protein>
<proteinExistence type="predicted"/>
<sequence>MAGGLFSIDRKYFEEIGAYDPEMDIWGGENIEISLRIWQCGGRIEILPCSHVGHVFRRASPHDFPGRQSGAVLNNNLLRVAEVWMDEWKFHFYKTAPRMIGFINCTNCTSFGPDPCLLTFGHFILAESKMREGEIGESEGGCGSAPRVLDPADAKITCLKLKECINGMREMVDVSDRVELRKRLHCKSFKWFLDSVWKDHFLPMPGNIFGRVCFHFLLLFTIIHFSFYTLS</sequence>
<evidence type="ECO:0000256" key="2">
    <source>
        <dbReference type="ARBA" id="ARBA00023157"/>
    </source>
</evidence>
<reference evidence="7" key="1">
    <citation type="submission" date="2016-06" db="UniProtKB">
        <authorList>
            <consortium name="WormBaseParasite"/>
        </authorList>
    </citation>
    <scope>IDENTIFICATION</scope>
</reference>
<dbReference type="EMBL" id="UYRT01009902">
    <property type="protein sequence ID" value="VDK48280.1"/>
    <property type="molecule type" value="Genomic_DNA"/>
</dbReference>
<dbReference type="Pfam" id="PF02709">
    <property type="entry name" value="Glyco_transf_7C"/>
    <property type="match status" value="1"/>
</dbReference>
<dbReference type="GO" id="GO:0005794">
    <property type="term" value="C:Golgi apparatus"/>
    <property type="evidence" value="ECO:0007669"/>
    <property type="project" value="TreeGrafter"/>
</dbReference>
<evidence type="ECO:0000313" key="5">
    <source>
        <dbReference type="EMBL" id="VDK48280.1"/>
    </source>
</evidence>
<keyword evidence="2" id="KW-1015">Disulfide bond</keyword>
<keyword evidence="3" id="KW-0812">Transmembrane</keyword>
<dbReference type="Gene3D" id="3.90.550.10">
    <property type="entry name" value="Spore Coat Polysaccharide Biosynthesis Protein SpsA, Chain A"/>
    <property type="match status" value="2"/>
</dbReference>